<reference evidence="5 6" key="1">
    <citation type="submission" date="2017-09" db="EMBL/GenBank/DDBJ databases">
        <authorList>
            <person name="Jakob F."/>
        </authorList>
    </citation>
    <scope>NUCLEOTIDE SEQUENCE [LARGE SCALE GENOMIC DNA]</scope>
    <source>
        <strain evidence="5 6">TMW 2.1880</strain>
    </source>
</reference>
<dbReference type="InterPro" id="IPR006439">
    <property type="entry name" value="HAD-SF_hydro_IA"/>
</dbReference>
<dbReference type="InterPro" id="IPR023198">
    <property type="entry name" value="PGP-like_dom2"/>
</dbReference>
<gene>
    <name evidence="5" type="ORF">CPA57_07870</name>
</gene>
<proteinExistence type="inferred from homology"/>
<evidence type="ECO:0000256" key="1">
    <source>
        <dbReference type="ARBA" id="ARBA00001946"/>
    </source>
</evidence>
<evidence type="ECO:0000256" key="4">
    <source>
        <dbReference type="ARBA" id="ARBA00022842"/>
    </source>
</evidence>
<evidence type="ECO:0000313" key="6">
    <source>
        <dbReference type="Proteomes" id="UP001516390"/>
    </source>
</evidence>
<dbReference type="SFLD" id="SFLDS00003">
    <property type="entry name" value="Haloacid_Dehalogenase"/>
    <property type="match status" value="1"/>
</dbReference>
<dbReference type="InterPro" id="IPR041492">
    <property type="entry name" value="HAD_2"/>
</dbReference>
<comment type="caution">
    <text evidence="5">The sequence shown here is derived from an EMBL/GenBank/DDBJ whole genome shotgun (WGS) entry which is preliminary data.</text>
</comment>
<dbReference type="InterPro" id="IPR036412">
    <property type="entry name" value="HAD-like_sf"/>
</dbReference>
<dbReference type="SFLD" id="SFLDG01129">
    <property type="entry name" value="C1.5:_HAD__Beta-PGM__Phosphata"/>
    <property type="match status" value="1"/>
</dbReference>
<evidence type="ECO:0000256" key="3">
    <source>
        <dbReference type="ARBA" id="ARBA00022723"/>
    </source>
</evidence>
<evidence type="ECO:0000313" key="5">
    <source>
        <dbReference type="EMBL" id="MBA5726184.1"/>
    </source>
</evidence>
<dbReference type="NCBIfam" id="TIGR01509">
    <property type="entry name" value="HAD-SF-IA-v3"/>
    <property type="match status" value="1"/>
</dbReference>
<accession>A0ABR5ZPC6</accession>
<comment type="similarity">
    <text evidence="2">Belongs to the HAD-like hydrolase superfamily. CbbY/CbbZ/Gph/YieH family.</text>
</comment>
<dbReference type="Gene3D" id="1.10.150.240">
    <property type="entry name" value="Putative phosphatase, domain 2"/>
    <property type="match status" value="1"/>
</dbReference>
<dbReference type="EMBL" id="NWUS01000003">
    <property type="protein sequence ID" value="MBA5726184.1"/>
    <property type="molecule type" value="Genomic_DNA"/>
</dbReference>
<dbReference type="SUPFAM" id="SSF56784">
    <property type="entry name" value="HAD-like"/>
    <property type="match status" value="1"/>
</dbReference>
<dbReference type="Pfam" id="PF13419">
    <property type="entry name" value="HAD_2"/>
    <property type="match status" value="1"/>
</dbReference>
<keyword evidence="6" id="KW-1185">Reference proteome</keyword>
<dbReference type="PANTHER" id="PTHR46193:SF10">
    <property type="entry name" value="6-PHOSPHOGLUCONATE PHOSPHATASE"/>
    <property type="match status" value="1"/>
</dbReference>
<keyword evidence="4" id="KW-0460">Magnesium</keyword>
<keyword evidence="3" id="KW-0479">Metal-binding</keyword>
<dbReference type="PANTHER" id="PTHR46193">
    <property type="entry name" value="6-PHOSPHOGLUCONATE PHOSPHATASE"/>
    <property type="match status" value="1"/>
</dbReference>
<sequence>MKDALRPGLKLVIFDCDGVLIDSEGPSCRATAGFARSLGLNISDEEGVARFAGKALPQVVKELEVELGHPLPPGTNTKMRDNLVRLMQEGVGPVEGAIPLLEALAARHVPVRVGSNSSMAEMDAKFGFTGMNRLLPEERIHSAADMGAPKPDPAVYLHGAEAEGVRPEETVVIEDSDTGADAARRAGMSCILLRPASHPLPAFWPVEGFVQVEHLGEVMPLLEAALAPVFKRG</sequence>
<organism evidence="5 6">
    <name type="scientific">Bombella favorum</name>
    <dbReference type="NCBI Taxonomy" id="2039164"/>
    <lineage>
        <taxon>Bacteria</taxon>
        <taxon>Pseudomonadati</taxon>
        <taxon>Pseudomonadota</taxon>
        <taxon>Alphaproteobacteria</taxon>
        <taxon>Acetobacterales</taxon>
        <taxon>Acetobacteraceae</taxon>
        <taxon>Bombella</taxon>
    </lineage>
</organism>
<dbReference type="PRINTS" id="PR00413">
    <property type="entry name" value="HADHALOGNASE"/>
</dbReference>
<dbReference type="InterPro" id="IPR023214">
    <property type="entry name" value="HAD_sf"/>
</dbReference>
<protein>
    <submittedName>
        <fullName evidence="5">Phosphatase</fullName>
    </submittedName>
</protein>
<comment type="cofactor">
    <cofactor evidence="1">
        <name>Mg(2+)</name>
        <dbReference type="ChEBI" id="CHEBI:18420"/>
    </cofactor>
</comment>
<dbReference type="RefSeq" id="WP_182082248.1">
    <property type="nucleotide sequence ID" value="NZ_NWUS01000003.1"/>
</dbReference>
<name>A0ABR5ZPC6_9PROT</name>
<evidence type="ECO:0000256" key="2">
    <source>
        <dbReference type="ARBA" id="ARBA00006171"/>
    </source>
</evidence>
<dbReference type="Proteomes" id="UP001516390">
    <property type="component" value="Unassembled WGS sequence"/>
</dbReference>
<dbReference type="Gene3D" id="3.40.50.1000">
    <property type="entry name" value="HAD superfamily/HAD-like"/>
    <property type="match status" value="1"/>
</dbReference>
<dbReference type="InterPro" id="IPR051600">
    <property type="entry name" value="Beta-PGM-like"/>
</dbReference>